<reference evidence="2 3" key="1">
    <citation type="submission" date="2019-12" db="EMBL/GenBank/DDBJ databases">
        <title>Genome sequenceing of Clostridium bovifaecis.</title>
        <authorList>
            <person name="Yao Y."/>
        </authorList>
    </citation>
    <scope>NUCLEOTIDE SEQUENCE [LARGE SCALE GENOMIC DNA]</scope>
    <source>
        <strain evidence="2 3">BXX</strain>
    </source>
</reference>
<sequence length="167" mass="18915">MFGSLKNKLNNTKLLVVGTGPHMDYLVSLSKEKNLYDRVIFTGMINPDQVYKYYNISDVFVTASTSETQGLTYIEALSCGLPVVCRYDPCIEGVIKHRTNGMIYNNENEFKKALEYIFTDDIYARDLSKHAKITAERYSSKTFAKSIEEVYKDTIASAITAPNEYTA</sequence>
<proteinExistence type="predicted"/>
<gene>
    <name evidence="2" type="ORF">GOM49_00815</name>
</gene>
<name>A0A6I6EJN3_9CLOT</name>
<accession>A0A6I6EJN3</accession>
<organism evidence="2 3">
    <name type="scientific">Clostridium bovifaecis</name>
    <dbReference type="NCBI Taxonomy" id="2184719"/>
    <lineage>
        <taxon>Bacteria</taxon>
        <taxon>Bacillati</taxon>
        <taxon>Bacillota</taxon>
        <taxon>Clostridia</taxon>
        <taxon>Eubacteriales</taxon>
        <taxon>Clostridiaceae</taxon>
        <taxon>Clostridium</taxon>
    </lineage>
</organism>
<keyword evidence="3" id="KW-1185">Reference proteome</keyword>
<dbReference type="GO" id="GO:0016758">
    <property type="term" value="F:hexosyltransferase activity"/>
    <property type="evidence" value="ECO:0007669"/>
    <property type="project" value="TreeGrafter"/>
</dbReference>
<dbReference type="Proteomes" id="UP000422764">
    <property type="component" value="Chromosome"/>
</dbReference>
<dbReference type="PANTHER" id="PTHR45947:SF3">
    <property type="entry name" value="SULFOQUINOVOSYL TRANSFERASE SQD2"/>
    <property type="match status" value="1"/>
</dbReference>
<dbReference type="AlphaFoldDB" id="A0A6I6EJN3"/>
<protein>
    <submittedName>
        <fullName evidence="2">Glycosyltransferase</fullName>
    </submittedName>
</protein>
<evidence type="ECO:0000313" key="2">
    <source>
        <dbReference type="EMBL" id="QGU93859.1"/>
    </source>
</evidence>
<evidence type="ECO:0000259" key="1">
    <source>
        <dbReference type="Pfam" id="PF00534"/>
    </source>
</evidence>
<dbReference type="PANTHER" id="PTHR45947">
    <property type="entry name" value="SULFOQUINOVOSYL TRANSFERASE SQD2"/>
    <property type="match status" value="1"/>
</dbReference>
<keyword evidence="2" id="KW-0808">Transferase</keyword>
<dbReference type="InterPro" id="IPR001296">
    <property type="entry name" value="Glyco_trans_1"/>
</dbReference>
<dbReference type="InterPro" id="IPR050194">
    <property type="entry name" value="Glycosyltransferase_grp1"/>
</dbReference>
<dbReference type="SUPFAM" id="SSF53756">
    <property type="entry name" value="UDP-Glycosyltransferase/glycogen phosphorylase"/>
    <property type="match status" value="1"/>
</dbReference>
<evidence type="ECO:0000313" key="3">
    <source>
        <dbReference type="Proteomes" id="UP000422764"/>
    </source>
</evidence>
<dbReference type="EMBL" id="CP046522">
    <property type="protein sequence ID" value="QGU93859.1"/>
    <property type="molecule type" value="Genomic_DNA"/>
</dbReference>
<dbReference type="Pfam" id="PF00534">
    <property type="entry name" value="Glycos_transf_1"/>
    <property type="match status" value="1"/>
</dbReference>
<feature type="domain" description="Glycosyl transferase family 1" evidence="1">
    <location>
        <begin position="3"/>
        <end position="132"/>
    </location>
</feature>
<dbReference type="Gene3D" id="3.40.50.2000">
    <property type="entry name" value="Glycogen Phosphorylase B"/>
    <property type="match status" value="1"/>
</dbReference>